<evidence type="ECO:0000313" key="3">
    <source>
        <dbReference type="Proteomes" id="UP001634747"/>
    </source>
</evidence>
<comment type="caution">
    <text evidence="2">The sequence shown here is derived from an EMBL/GenBank/DDBJ whole genome shotgun (WGS) entry which is preliminary data.</text>
</comment>
<accession>A0ABW9KGY2</accession>
<dbReference type="EMBL" id="JBJYXY010000001">
    <property type="protein sequence ID" value="MFN2975034.1"/>
    <property type="molecule type" value="Genomic_DNA"/>
</dbReference>
<keyword evidence="1" id="KW-1133">Transmembrane helix</keyword>
<name>A0ABW9KGY2_9BACT</name>
<evidence type="ECO:0000313" key="2">
    <source>
        <dbReference type="EMBL" id="MFN2975034.1"/>
    </source>
</evidence>
<evidence type="ECO:0000256" key="1">
    <source>
        <dbReference type="SAM" id="Phobius"/>
    </source>
</evidence>
<reference evidence="2 3" key="1">
    <citation type="submission" date="2024-12" db="EMBL/GenBank/DDBJ databases">
        <authorList>
            <person name="Lee Y."/>
        </authorList>
    </citation>
    <scope>NUCLEOTIDE SEQUENCE [LARGE SCALE GENOMIC DNA]</scope>
    <source>
        <strain evidence="2 3">03SUJ4</strain>
    </source>
</reference>
<feature type="transmembrane region" description="Helical" evidence="1">
    <location>
        <begin position="47"/>
        <end position="67"/>
    </location>
</feature>
<keyword evidence="3" id="KW-1185">Reference proteome</keyword>
<dbReference type="Proteomes" id="UP001634747">
    <property type="component" value="Unassembled WGS sequence"/>
</dbReference>
<feature type="transmembrane region" description="Helical" evidence="1">
    <location>
        <begin position="87"/>
        <end position="105"/>
    </location>
</feature>
<protein>
    <submittedName>
        <fullName evidence="2">DUF1772 domain-containing protein</fullName>
    </submittedName>
</protein>
<feature type="transmembrane region" description="Helical" evidence="1">
    <location>
        <begin position="126"/>
        <end position="144"/>
    </location>
</feature>
<organism evidence="2 3">
    <name type="scientific">Terriglobus aquaticus</name>
    <dbReference type="NCBI Taxonomy" id="940139"/>
    <lineage>
        <taxon>Bacteria</taxon>
        <taxon>Pseudomonadati</taxon>
        <taxon>Acidobacteriota</taxon>
        <taxon>Terriglobia</taxon>
        <taxon>Terriglobales</taxon>
        <taxon>Acidobacteriaceae</taxon>
        <taxon>Terriglobus</taxon>
    </lineage>
</organism>
<dbReference type="RefSeq" id="WP_263413427.1">
    <property type="nucleotide sequence ID" value="NZ_BAABBH010000001.1"/>
</dbReference>
<feature type="transmembrane region" description="Helical" evidence="1">
    <location>
        <begin position="6"/>
        <end position="27"/>
    </location>
</feature>
<gene>
    <name evidence="2" type="ORF">ACK2TP_04600</name>
</gene>
<keyword evidence="1" id="KW-0812">Transmembrane</keyword>
<proteinExistence type="predicted"/>
<sequence>MPMHILNVVTVFLVVTVVGVEFSVSAFVNPAAWRLEAEAQLKMLSRFALVMGRVMPVWYPVCTLLLFVQTWLRWHEAGRDLLLAADAIWVLTSVISLFVLVPLNTRIAQGAPNWQRIHRIWDGRHRVRIAALAIAAILMLDVLVR</sequence>
<keyword evidence="1" id="KW-0472">Membrane</keyword>